<comment type="caution">
    <text evidence="2">The sequence shown here is derived from an EMBL/GenBank/DDBJ whole genome shotgun (WGS) entry which is preliminary data.</text>
</comment>
<gene>
    <name evidence="2" type="ORF">AAIG11_08225</name>
</gene>
<evidence type="ECO:0000256" key="1">
    <source>
        <dbReference type="SAM" id="MobiDB-lite"/>
    </source>
</evidence>
<name>A0ABU9VTF1_9CLOT</name>
<dbReference type="Proteomes" id="UP001407405">
    <property type="component" value="Unassembled WGS sequence"/>
</dbReference>
<proteinExistence type="predicted"/>
<reference evidence="2 3" key="1">
    <citation type="submission" date="2024-04" db="EMBL/GenBank/DDBJ databases">
        <title>Genome sequencing and metabolic network reconstruction of aminoacids and betaine degradation by Anoxynatronum sibiricum.</title>
        <authorList>
            <person name="Detkova E.N."/>
            <person name="Boltjanskaja Y.V."/>
            <person name="Mardanov A.V."/>
            <person name="Kevbrin V."/>
        </authorList>
    </citation>
    <scope>NUCLEOTIDE SEQUENCE [LARGE SCALE GENOMIC DNA]</scope>
    <source>
        <strain evidence="2 3">Z-7981</strain>
    </source>
</reference>
<protein>
    <submittedName>
        <fullName evidence="2">Uncharacterized protein</fullName>
    </submittedName>
</protein>
<accession>A0ABU9VTF1</accession>
<sequence>MKVTDRSQAAYEAAALNQKKHEGSRETKAEKAQEKEAGVVKDQLTKSEPETKATYEKPAPVRDEQSIQRLMDESNRAHQQLRELVIRMLERQGMSADRLKQDGEPVNIDNEARAELEAMLGPDGEYGVEKTSDRIVDFAIALSGGDKEKAELLRDAIIQGFKEAEKALGSLPEISQKTYDRVLEKFDAWVNSEN</sequence>
<keyword evidence="3" id="KW-1185">Reference proteome</keyword>
<dbReference type="RefSeq" id="WP_343185780.1">
    <property type="nucleotide sequence ID" value="NZ_JBCITM010000007.1"/>
</dbReference>
<organism evidence="2 3">
    <name type="scientific">Anoxynatronum sibiricum</name>
    <dbReference type="NCBI Taxonomy" id="210623"/>
    <lineage>
        <taxon>Bacteria</taxon>
        <taxon>Bacillati</taxon>
        <taxon>Bacillota</taxon>
        <taxon>Clostridia</taxon>
        <taxon>Eubacteriales</taxon>
        <taxon>Clostridiaceae</taxon>
        <taxon>Anoxynatronum</taxon>
    </lineage>
</organism>
<evidence type="ECO:0000313" key="2">
    <source>
        <dbReference type="EMBL" id="MEN1760455.1"/>
    </source>
</evidence>
<evidence type="ECO:0000313" key="3">
    <source>
        <dbReference type="Proteomes" id="UP001407405"/>
    </source>
</evidence>
<feature type="region of interest" description="Disordered" evidence="1">
    <location>
        <begin position="1"/>
        <end position="65"/>
    </location>
</feature>
<feature type="compositionally biased region" description="Basic and acidic residues" evidence="1">
    <location>
        <begin position="19"/>
        <end position="65"/>
    </location>
</feature>
<dbReference type="EMBL" id="JBCITM010000007">
    <property type="protein sequence ID" value="MEN1760455.1"/>
    <property type="molecule type" value="Genomic_DNA"/>
</dbReference>